<dbReference type="Proteomes" id="UP000243887">
    <property type="component" value="Unassembled WGS sequence"/>
</dbReference>
<dbReference type="AlphaFoldDB" id="A0A1I3P804"/>
<evidence type="ECO:0000313" key="5">
    <source>
        <dbReference type="Proteomes" id="UP000243887"/>
    </source>
</evidence>
<proteinExistence type="inferred from homology"/>
<dbReference type="InterPro" id="IPR013549">
    <property type="entry name" value="DUF1731"/>
</dbReference>
<organism evidence="4 5">
    <name type="scientific">Myroides guanonis</name>
    <dbReference type="NCBI Taxonomy" id="1150112"/>
    <lineage>
        <taxon>Bacteria</taxon>
        <taxon>Pseudomonadati</taxon>
        <taxon>Bacteroidota</taxon>
        <taxon>Flavobacteriia</taxon>
        <taxon>Flavobacteriales</taxon>
        <taxon>Flavobacteriaceae</taxon>
        <taxon>Myroides</taxon>
    </lineage>
</organism>
<feature type="domain" description="NAD-dependent epimerase/dehydratase" evidence="2">
    <location>
        <begin position="3"/>
        <end position="217"/>
    </location>
</feature>
<dbReference type="EMBL" id="FORU01000004">
    <property type="protein sequence ID" value="SFJ17643.1"/>
    <property type="molecule type" value="Genomic_DNA"/>
</dbReference>
<dbReference type="RefSeq" id="WP_090678316.1">
    <property type="nucleotide sequence ID" value="NZ_FORU01000004.1"/>
</dbReference>
<evidence type="ECO:0000256" key="1">
    <source>
        <dbReference type="ARBA" id="ARBA00009353"/>
    </source>
</evidence>
<reference evidence="5" key="1">
    <citation type="submission" date="2016-10" db="EMBL/GenBank/DDBJ databases">
        <authorList>
            <person name="Varghese N."/>
            <person name="Submissions S."/>
        </authorList>
    </citation>
    <scope>NUCLEOTIDE SEQUENCE [LARGE SCALE GENOMIC DNA]</scope>
    <source>
        <strain evidence="5">DSM 26542</strain>
    </source>
</reference>
<evidence type="ECO:0008006" key="6">
    <source>
        <dbReference type="Google" id="ProtNLM"/>
    </source>
</evidence>
<dbReference type="OrthoDB" id="9801773at2"/>
<dbReference type="STRING" id="1150112.SAMN04487893_10419"/>
<dbReference type="InterPro" id="IPR036291">
    <property type="entry name" value="NAD(P)-bd_dom_sf"/>
</dbReference>
<dbReference type="Pfam" id="PF08338">
    <property type="entry name" value="DUF1731"/>
    <property type="match status" value="1"/>
</dbReference>
<feature type="domain" description="DUF1731" evidence="3">
    <location>
        <begin position="252"/>
        <end position="298"/>
    </location>
</feature>
<dbReference type="Pfam" id="PF01370">
    <property type="entry name" value="Epimerase"/>
    <property type="match status" value="1"/>
</dbReference>
<name>A0A1I3P804_9FLAO</name>
<evidence type="ECO:0000313" key="4">
    <source>
        <dbReference type="EMBL" id="SFJ17643.1"/>
    </source>
</evidence>
<dbReference type="Gene3D" id="3.40.50.720">
    <property type="entry name" value="NAD(P)-binding Rossmann-like Domain"/>
    <property type="match status" value="1"/>
</dbReference>
<evidence type="ECO:0000259" key="2">
    <source>
        <dbReference type="Pfam" id="PF01370"/>
    </source>
</evidence>
<dbReference type="NCBIfam" id="TIGR01777">
    <property type="entry name" value="yfcH"/>
    <property type="match status" value="1"/>
</dbReference>
<dbReference type="InterPro" id="IPR010099">
    <property type="entry name" value="SDR39U1"/>
</dbReference>
<dbReference type="PANTHER" id="PTHR11092">
    <property type="entry name" value="SUGAR NUCLEOTIDE EPIMERASE RELATED"/>
    <property type="match status" value="1"/>
</dbReference>
<sequence>MKILITGATGFLGQSITSFLLGKGHTIHYLTTQPKKLLDSTRYHGFLWNPKKGELNVKSLEGVEVIVHLAGESIAGSWSKEGKERILKSRIVSSQLLFNVLKNNSHKVKNIVCASAIGVYKNSDQWQYENRSEVASDFLGDVVLQWENENRKFESLGIDVCLIRIGLVLSRTAGALPELIKPIIWRFGSVLGSGNQYYSWIHVEDVTRLFTYAIEHNLVGVYNAVAQEPEKNKEFVKKLATKLDRIIWLPRVPTFMLMLVLGEKHVLVTSGQRVSNDKVLETGFVFKFPTLDKALSNLLNK</sequence>
<comment type="similarity">
    <text evidence="1">Belongs to the NAD(P)-dependent epimerase/dehydratase family. SDR39U1 subfamily.</text>
</comment>
<keyword evidence="5" id="KW-1185">Reference proteome</keyword>
<accession>A0A1I3P804</accession>
<evidence type="ECO:0000259" key="3">
    <source>
        <dbReference type="Pfam" id="PF08338"/>
    </source>
</evidence>
<gene>
    <name evidence="4" type="ORF">SAMN04487893_10419</name>
</gene>
<dbReference type="PANTHER" id="PTHR11092:SF0">
    <property type="entry name" value="EPIMERASE FAMILY PROTEIN SDR39U1"/>
    <property type="match status" value="1"/>
</dbReference>
<dbReference type="InterPro" id="IPR001509">
    <property type="entry name" value="Epimerase_deHydtase"/>
</dbReference>
<protein>
    <recommendedName>
        <fullName evidence="6">TIGR01777 family protein</fullName>
    </recommendedName>
</protein>
<dbReference type="SUPFAM" id="SSF51735">
    <property type="entry name" value="NAD(P)-binding Rossmann-fold domains"/>
    <property type="match status" value="1"/>
</dbReference>